<feature type="active site" evidence="4">
    <location>
        <position position="732"/>
    </location>
</feature>
<dbReference type="PANTHER" id="PTHR42872">
    <property type="entry name" value="PROTEIN-GLUTAMATE METHYLESTERASE/PROTEIN-GLUTAMINE GLUTAMINASE"/>
    <property type="match status" value="1"/>
</dbReference>
<keyword evidence="4" id="KW-0145">Chemotaxis</keyword>
<evidence type="ECO:0000256" key="1">
    <source>
        <dbReference type="ARBA" id="ARBA00022801"/>
    </source>
</evidence>
<name>A0A4R6YPQ5_9GAMM</name>
<dbReference type="InterPro" id="IPR000673">
    <property type="entry name" value="Sig_transdc_resp-reg_Me-estase"/>
</dbReference>
<dbReference type="SUPFAM" id="SSF52738">
    <property type="entry name" value="Methylesterase CheB, C-terminal domain"/>
    <property type="match status" value="1"/>
</dbReference>
<dbReference type="AlphaFoldDB" id="A0A4R6YPQ5"/>
<dbReference type="EC" id="3.1.1.61" evidence="2"/>
<dbReference type="InterPro" id="IPR035909">
    <property type="entry name" value="CheB_C"/>
</dbReference>
<comment type="caution">
    <text evidence="7">The sequence shown here is derived from an EMBL/GenBank/DDBJ whole genome shotgun (WGS) entry which is preliminary data.</text>
</comment>
<dbReference type="GO" id="GO:0006935">
    <property type="term" value="P:chemotaxis"/>
    <property type="evidence" value="ECO:0007669"/>
    <property type="project" value="UniProtKB-UniRule"/>
</dbReference>
<organism evidence="7 8">
    <name type="scientific">Tahibacter aquaticus</name>
    <dbReference type="NCBI Taxonomy" id="520092"/>
    <lineage>
        <taxon>Bacteria</taxon>
        <taxon>Pseudomonadati</taxon>
        <taxon>Pseudomonadota</taxon>
        <taxon>Gammaproteobacteria</taxon>
        <taxon>Lysobacterales</taxon>
        <taxon>Rhodanobacteraceae</taxon>
        <taxon>Tahibacter</taxon>
    </lineage>
</organism>
<feature type="domain" description="CheB-type methylesterase" evidence="6">
    <location>
        <begin position="600"/>
        <end position="790"/>
    </location>
</feature>
<evidence type="ECO:0000259" key="6">
    <source>
        <dbReference type="PROSITE" id="PS50122"/>
    </source>
</evidence>
<dbReference type="Gene3D" id="3.40.50.180">
    <property type="entry name" value="Methylesterase CheB, C-terminal domain"/>
    <property type="match status" value="1"/>
</dbReference>
<dbReference type="GO" id="GO:0000156">
    <property type="term" value="F:phosphorelay response regulator activity"/>
    <property type="evidence" value="ECO:0007669"/>
    <property type="project" value="InterPro"/>
</dbReference>
<comment type="catalytic activity">
    <reaction evidence="3">
        <text>[protein]-L-glutamate 5-O-methyl ester + H2O = L-glutamyl-[protein] + methanol + H(+)</text>
        <dbReference type="Rhea" id="RHEA:23236"/>
        <dbReference type="Rhea" id="RHEA-COMP:10208"/>
        <dbReference type="Rhea" id="RHEA-COMP:10311"/>
        <dbReference type="ChEBI" id="CHEBI:15377"/>
        <dbReference type="ChEBI" id="CHEBI:15378"/>
        <dbReference type="ChEBI" id="CHEBI:17790"/>
        <dbReference type="ChEBI" id="CHEBI:29973"/>
        <dbReference type="ChEBI" id="CHEBI:82795"/>
        <dbReference type="EC" id="3.1.1.61"/>
    </reaction>
</comment>
<evidence type="ECO:0000256" key="3">
    <source>
        <dbReference type="ARBA" id="ARBA00048267"/>
    </source>
</evidence>
<evidence type="ECO:0000313" key="8">
    <source>
        <dbReference type="Proteomes" id="UP000295293"/>
    </source>
</evidence>
<evidence type="ECO:0000256" key="2">
    <source>
        <dbReference type="ARBA" id="ARBA00039140"/>
    </source>
</evidence>
<dbReference type="GO" id="GO:0008984">
    <property type="term" value="F:protein-glutamate methylesterase activity"/>
    <property type="evidence" value="ECO:0007669"/>
    <property type="project" value="UniProtKB-EC"/>
</dbReference>
<evidence type="ECO:0000313" key="7">
    <source>
        <dbReference type="EMBL" id="TDR39730.1"/>
    </source>
</evidence>
<dbReference type="EMBL" id="SNZH01000015">
    <property type="protein sequence ID" value="TDR39730.1"/>
    <property type="molecule type" value="Genomic_DNA"/>
</dbReference>
<dbReference type="GO" id="GO:0005737">
    <property type="term" value="C:cytoplasm"/>
    <property type="evidence" value="ECO:0007669"/>
    <property type="project" value="InterPro"/>
</dbReference>
<feature type="active site" evidence="4">
    <location>
        <position position="639"/>
    </location>
</feature>
<feature type="active site" evidence="4">
    <location>
        <position position="612"/>
    </location>
</feature>
<feature type="compositionally biased region" description="Pro residues" evidence="5">
    <location>
        <begin position="118"/>
        <end position="132"/>
    </location>
</feature>
<gene>
    <name evidence="7" type="ORF">DFR29_115120</name>
</gene>
<dbReference type="RefSeq" id="WP_133820727.1">
    <property type="nucleotide sequence ID" value="NZ_SNZH01000015.1"/>
</dbReference>
<keyword evidence="8" id="KW-1185">Reference proteome</keyword>
<keyword evidence="1 4" id="KW-0378">Hydrolase</keyword>
<dbReference type="Proteomes" id="UP000295293">
    <property type="component" value="Unassembled WGS sequence"/>
</dbReference>
<dbReference type="CDD" id="cd16432">
    <property type="entry name" value="CheB_Rec"/>
    <property type="match status" value="1"/>
</dbReference>
<accession>A0A4R6YPQ5</accession>
<dbReference type="PROSITE" id="PS50122">
    <property type="entry name" value="CHEB"/>
    <property type="match status" value="1"/>
</dbReference>
<protein>
    <recommendedName>
        <fullName evidence="2">protein-glutamate methylesterase</fullName>
        <ecNumber evidence="2">3.1.1.61</ecNumber>
    </recommendedName>
</protein>
<dbReference type="PANTHER" id="PTHR42872:SF6">
    <property type="entry name" value="PROTEIN-GLUTAMATE METHYLESTERASE_PROTEIN-GLUTAMINE GLUTAMINASE"/>
    <property type="match status" value="1"/>
</dbReference>
<evidence type="ECO:0000256" key="4">
    <source>
        <dbReference type="PROSITE-ProRule" id="PRU00050"/>
    </source>
</evidence>
<dbReference type="Pfam" id="PF01339">
    <property type="entry name" value="CheB_methylest"/>
    <property type="match status" value="1"/>
</dbReference>
<feature type="region of interest" description="Disordered" evidence="5">
    <location>
        <begin position="115"/>
        <end position="154"/>
    </location>
</feature>
<sequence>MPKTMEREPVSVALLYQTSQLEGHLKDALKELGAAVVYEALTAQMDRDALEGSGAHVVIVNLDPEIESHLDEVYDLLDDERYNVVFNDAQVSSELSGWEQARWSRHLAAKIMGRPEVADPPRPPGAQAPPSPAQKLSRGIPDAPQTLPPSNNFAPDAAATAMFAGDAGLNDALDALFGQSATPPAAAMPVTAAAPVAAAVPVAAAAPVAAAVPVAAAAPAAPAKPAATDFGFDFDELLGSAEPPPAARRNEITLELPVPPAPADKPATRSAADFDFDFDASLPATAPPAPAASNSLDLDLDLDFAAPPMAKAGSSDFDLDLDLDAIPTNPVAASKPAAASTPDFDFDFGALDLPEPAAAPSNTREAARDIGADFGFSDSDFGADAFGGMDVTVDTTAIRPASGESGSDEEFSFGADLDALFDTPPEAPAPSAELVDFDTAFAGIAASVPDQAKDFAAAIPAAREAAPASRSEAKPARNFDLSKFSLEAMSEDEAAAPVAAAPEKVEKVSAESFLSGGNWSLEELVESDDSDTAPAAKPVVAAVDKVAAQDYLAPEGGDASKFDFDSGLSLDLIPMEEAVAPDQMRSDFFVEHRLDGSAAVKAIRRVVVLGASIGGPEAVREYLAALPARFPALFILAQHMGAEFLELMAAQLAKATPLTVRAPGHGERVSHGEVVVVPTTHRLLIDADGVVQLAHLPEASPYTPSIDLVVRDMADTFAAHSTVIIFSGMAHDAIEGAKHLSAKGGQVWAQDPDTCVISSMVDGARDAGIVTFTGSPSELAKHTIAAIGKA</sequence>
<dbReference type="OrthoDB" id="9793421at2"/>
<reference evidence="7 8" key="1">
    <citation type="submission" date="2019-03" db="EMBL/GenBank/DDBJ databases">
        <title>Genomic Encyclopedia of Type Strains, Phase IV (KMG-IV): sequencing the most valuable type-strain genomes for metagenomic binning, comparative biology and taxonomic classification.</title>
        <authorList>
            <person name="Goeker M."/>
        </authorList>
    </citation>
    <scope>NUCLEOTIDE SEQUENCE [LARGE SCALE GENOMIC DNA]</scope>
    <source>
        <strain evidence="7 8">DSM 21667</strain>
    </source>
</reference>
<evidence type="ECO:0000256" key="5">
    <source>
        <dbReference type="SAM" id="MobiDB-lite"/>
    </source>
</evidence>
<proteinExistence type="predicted"/>